<evidence type="ECO:0000313" key="2">
    <source>
        <dbReference type="EMBL" id="PSR27605.1"/>
    </source>
</evidence>
<organism evidence="2 3">
    <name type="scientific">Sulfobacillus benefaciens</name>
    <dbReference type="NCBI Taxonomy" id="453960"/>
    <lineage>
        <taxon>Bacteria</taxon>
        <taxon>Bacillati</taxon>
        <taxon>Bacillota</taxon>
        <taxon>Clostridia</taxon>
        <taxon>Eubacteriales</taxon>
        <taxon>Clostridiales Family XVII. Incertae Sedis</taxon>
        <taxon>Sulfobacillus</taxon>
    </lineage>
</organism>
<dbReference type="InterPro" id="IPR036388">
    <property type="entry name" value="WH-like_DNA-bd_sf"/>
</dbReference>
<dbReference type="SUPFAM" id="SSF46785">
    <property type="entry name" value="Winged helix' DNA-binding domain"/>
    <property type="match status" value="1"/>
</dbReference>
<dbReference type="InterPro" id="IPR036390">
    <property type="entry name" value="WH_DNA-bd_sf"/>
</dbReference>
<dbReference type="PANTHER" id="PTHR33164">
    <property type="entry name" value="TRANSCRIPTIONAL REGULATOR, MARR FAMILY"/>
    <property type="match status" value="1"/>
</dbReference>
<gene>
    <name evidence="2" type="ORF">C7B43_11650</name>
</gene>
<reference evidence="2 3" key="1">
    <citation type="journal article" date="2014" name="BMC Genomics">
        <title>Comparison of environmental and isolate Sulfobacillus genomes reveals diverse carbon, sulfur, nitrogen, and hydrogen metabolisms.</title>
        <authorList>
            <person name="Justice N.B."/>
            <person name="Norman A."/>
            <person name="Brown C.T."/>
            <person name="Singh A."/>
            <person name="Thomas B.C."/>
            <person name="Banfield J.F."/>
        </authorList>
    </citation>
    <scope>NUCLEOTIDE SEQUENCE [LARGE SCALE GENOMIC DNA]</scope>
    <source>
        <strain evidence="2">AMDSBA1</strain>
    </source>
</reference>
<name>A0A2T2WZD4_9FIRM</name>
<dbReference type="InterPro" id="IPR039422">
    <property type="entry name" value="MarR/SlyA-like"/>
</dbReference>
<dbReference type="Proteomes" id="UP000242699">
    <property type="component" value="Unassembled WGS sequence"/>
</dbReference>
<evidence type="ECO:0000313" key="3">
    <source>
        <dbReference type="Proteomes" id="UP000242699"/>
    </source>
</evidence>
<dbReference type="AlphaFoldDB" id="A0A2T2WZD4"/>
<dbReference type="Pfam" id="PF01047">
    <property type="entry name" value="MarR"/>
    <property type="match status" value="1"/>
</dbReference>
<dbReference type="GO" id="GO:0003700">
    <property type="term" value="F:DNA-binding transcription factor activity"/>
    <property type="evidence" value="ECO:0007669"/>
    <property type="project" value="InterPro"/>
</dbReference>
<accession>A0A2T2WZD4</accession>
<sequence>MYILSYLLNQDVNLLSWEDQIDEQLFTIMDFLKPRNLSLPISLPHLAMLRWLYRNPVLSISMAAAYSEVSQPAMTQTAQKLEREGWIIRHRDENDQRVVWISLTAEGRKHVERVEAMQHERLRQLIENLSAEDKETLAQILAKIQQNVRQTL</sequence>
<proteinExistence type="predicted"/>
<dbReference type="GO" id="GO:0006950">
    <property type="term" value="P:response to stress"/>
    <property type="evidence" value="ECO:0007669"/>
    <property type="project" value="TreeGrafter"/>
</dbReference>
<dbReference type="PROSITE" id="PS50995">
    <property type="entry name" value="HTH_MARR_2"/>
    <property type="match status" value="1"/>
</dbReference>
<feature type="domain" description="HTH marR-type" evidence="1">
    <location>
        <begin position="1"/>
        <end position="146"/>
    </location>
</feature>
<dbReference type="PANTHER" id="PTHR33164:SF43">
    <property type="entry name" value="HTH-TYPE TRANSCRIPTIONAL REPRESSOR YETL"/>
    <property type="match status" value="1"/>
</dbReference>
<evidence type="ECO:0000259" key="1">
    <source>
        <dbReference type="PROSITE" id="PS50995"/>
    </source>
</evidence>
<comment type="caution">
    <text evidence="2">The sequence shown here is derived from an EMBL/GenBank/DDBJ whole genome shotgun (WGS) entry which is preliminary data.</text>
</comment>
<dbReference type="SMART" id="SM00347">
    <property type="entry name" value="HTH_MARR"/>
    <property type="match status" value="1"/>
</dbReference>
<dbReference type="InterPro" id="IPR000835">
    <property type="entry name" value="HTH_MarR-typ"/>
</dbReference>
<protein>
    <recommendedName>
        <fullName evidence="1">HTH marR-type domain-containing protein</fullName>
    </recommendedName>
</protein>
<dbReference type="EMBL" id="PXYT01000025">
    <property type="protein sequence ID" value="PSR27605.1"/>
    <property type="molecule type" value="Genomic_DNA"/>
</dbReference>
<dbReference type="Gene3D" id="1.10.10.10">
    <property type="entry name" value="Winged helix-like DNA-binding domain superfamily/Winged helix DNA-binding domain"/>
    <property type="match status" value="1"/>
</dbReference>
<dbReference type="PRINTS" id="PR00598">
    <property type="entry name" value="HTHMARR"/>
</dbReference>